<comment type="cofactor">
    <cofactor evidence="1">
        <name>FAD</name>
        <dbReference type="ChEBI" id="CHEBI:57692"/>
    </cofactor>
</comment>
<proteinExistence type="inferred from homology"/>
<protein>
    <submittedName>
        <fullName evidence="8">GMC family oxidoreductase N-terminal domain-containing protein</fullName>
    </submittedName>
</protein>
<feature type="domain" description="Glucose-methanol-choline oxidoreductase N-terminal" evidence="6">
    <location>
        <begin position="81"/>
        <end position="104"/>
    </location>
</feature>
<dbReference type="Proteomes" id="UP001375743">
    <property type="component" value="Unassembled WGS sequence"/>
</dbReference>
<evidence type="ECO:0000256" key="5">
    <source>
        <dbReference type="RuleBase" id="RU003968"/>
    </source>
</evidence>
<evidence type="ECO:0000256" key="1">
    <source>
        <dbReference type="ARBA" id="ARBA00001974"/>
    </source>
</evidence>
<dbReference type="InterPro" id="IPR007867">
    <property type="entry name" value="GMC_OxRtase_C"/>
</dbReference>
<evidence type="ECO:0000259" key="6">
    <source>
        <dbReference type="PROSITE" id="PS00623"/>
    </source>
</evidence>
<dbReference type="InterPro" id="IPR012132">
    <property type="entry name" value="GMC_OxRdtase"/>
</dbReference>
<evidence type="ECO:0000313" key="8">
    <source>
        <dbReference type="EMBL" id="MEK0084588.1"/>
    </source>
</evidence>
<dbReference type="PROSITE" id="PS00624">
    <property type="entry name" value="GMC_OXRED_2"/>
    <property type="match status" value="1"/>
</dbReference>
<dbReference type="Pfam" id="PF00732">
    <property type="entry name" value="GMC_oxred_N"/>
    <property type="match status" value="1"/>
</dbReference>
<sequence length="536" mass="57846">MGEFDYIIVGAGSAGCVLAERLSADRSKRVLLLEAGGSDRRFRIRMPIGYGRTFHDPAVNWRYTTEPDPGLGGRAAYWPRGKVVGGSSSINAMVYCRGLPGDYDDWRDAGNPGWGWTDVEPVFRSFERRIRRDGSQHGDGPLWVSDREPEYHPIKRHFYAAARELGLPVVDDLDGSAPEGGIGAYAVNTRKGLRCSAADAFLRPALARSNLVLAIHARVERVAIRGCRAVGVDYVQGGRRRQATARGEVVLCAGAVNTPQLLQLSGIGPGDLLQRLGIPVVHANAAVGGGLQDHLGISYFYRATEPTLNQVLGTWPGRLAAGLRYLLTRSGPLSLGVNQLGGLVRTSPGASRPNTQLYFNPVSYSIEHAGKRPLLKPDPYPGFIIGFNTCRPTSVGRIDIASPEPERPPRITPNYLSTDRDIEDVIASARLIGRIQETEAMRALVADRPVFDPARASDEEILADFRARSGSVFHACGTCRMAPESAGGVVDGELRVHGIRALRVVDASVFPNITSANTHAPTLMVAHKAARLIAAG</sequence>
<reference evidence="8 9" key="1">
    <citation type="submission" date="2024-01" db="EMBL/GenBank/DDBJ databases">
        <title>Multi-omics insights into the function and evolution of sodium benzoate biodegradation pathways in Benzoatithermus flavus gen. nov., sp. nov. from hot spring.</title>
        <authorList>
            <person name="Hu C.-J."/>
            <person name="Li W.-J."/>
        </authorList>
    </citation>
    <scope>NUCLEOTIDE SEQUENCE [LARGE SCALE GENOMIC DNA]</scope>
    <source>
        <strain evidence="8 9">SYSU G07066</strain>
    </source>
</reference>
<dbReference type="PROSITE" id="PS00623">
    <property type="entry name" value="GMC_OXRED_1"/>
    <property type="match status" value="1"/>
</dbReference>
<dbReference type="SUPFAM" id="SSF51905">
    <property type="entry name" value="FAD/NAD(P)-binding domain"/>
    <property type="match status" value="1"/>
</dbReference>
<dbReference type="Gene3D" id="3.50.50.60">
    <property type="entry name" value="FAD/NAD(P)-binding domain"/>
    <property type="match status" value="1"/>
</dbReference>
<comment type="caution">
    <text evidence="8">The sequence shown here is derived from an EMBL/GenBank/DDBJ whole genome shotgun (WGS) entry which is preliminary data.</text>
</comment>
<name>A0ABU8XVX7_9PROT</name>
<evidence type="ECO:0000256" key="4">
    <source>
        <dbReference type="ARBA" id="ARBA00022827"/>
    </source>
</evidence>
<dbReference type="Pfam" id="PF05199">
    <property type="entry name" value="GMC_oxred_C"/>
    <property type="match status" value="1"/>
</dbReference>
<evidence type="ECO:0000259" key="7">
    <source>
        <dbReference type="PROSITE" id="PS00624"/>
    </source>
</evidence>
<comment type="similarity">
    <text evidence="2 5">Belongs to the GMC oxidoreductase family.</text>
</comment>
<dbReference type="Gene3D" id="3.30.560.10">
    <property type="entry name" value="Glucose Oxidase, domain 3"/>
    <property type="match status" value="1"/>
</dbReference>
<dbReference type="PANTHER" id="PTHR11552:SF147">
    <property type="entry name" value="CHOLINE DEHYDROGENASE, MITOCHONDRIAL"/>
    <property type="match status" value="1"/>
</dbReference>
<keyword evidence="3 5" id="KW-0285">Flavoprotein</keyword>
<keyword evidence="4 5" id="KW-0274">FAD</keyword>
<evidence type="ECO:0000256" key="2">
    <source>
        <dbReference type="ARBA" id="ARBA00010790"/>
    </source>
</evidence>
<dbReference type="InterPro" id="IPR036188">
    <property type="entry name" value="FAD/NAD-bd_sf"/>
</dbReference>
<dbReference type="InterPro" id="IPR000172">
    <property type="entry name" value="GMC_OxRdtase_N"/>
</dbReference>
<gene>
    <name evidence="8" type="ORF">U1T56_15645</name>
</gene>
<dbReference type="PANTHER" id="PTHR11552">
    <property type="entry name" value="GLUCOSE-METHANOL-CHOLINE GMC OXIDOREDUCTASE"/>
    <property type="match status" value="1"/>
</dbReference>
<dbReference type="RefSeq" id="WP_418160438.1">
    <property type="nucleotide sequence ID" value="NZ_JBBLZC010000016.1"/>
</dbReference>
<organism evidence="8 9">
    <name type="scientific">Benzoatithermus flavus</name>
    <dbReference type="NCBI Taxonomy" id="3108223"/>
    <lineage>
        <taxon>Bacteria</taxon>
        <taxon>Pseudomonadati</taxon>
        <taxon>Pseudomonadota</taxon>
        <taxon>Alphaproteobacteria</taxon>
        <taxon>Geminicoccales</taxon>
        <taxon>Geminicoccaceae</taxon>
        <taxon>Benzoatithermus</taxon>
    </lineage>
</organism>
<accession>A0ABU8XVX7</accession>
<evidence type="ECO:0000256" key="3">
    <source>
        <dbReference type="ARBA" id="ARBA00022630"/>
    </source>
</evidence>
<dbReference type="EMBL" id="JBBLZC010000016">
    <property type="protein sequence ID" value="MEK0084588.1"/>
    <property type="molecule type" value="Genomic_DNA"/>
</dbReference>
<dbReference type="PIRSF" id="PIRSF000137">
    <property type="entry name" value="Alcohol_oxidase"/>
    <property type="match status" value="1"/>
</dbReference>
<dbReference type="SUPFAM" id="SSF54373">
    <property type="entry name" value="FAD-linked reductases, C-terminal domain"/>
    <property type="match status" value="1"/>
</dbReference>
<evidence type="ECO:0000313" key="9">
    <source>
        <dbReference type="Proteomes" id="UP001375743"/>
    </source>
</evidence>
<feature type="domain" description="Glucose-methanol-choline oxidoreductase N-terminal" evidence="7">
    <location>
        <begin position="254"/>
        <end position="268"/>
    </location>
</feature>
<keyword evidence="9" id="KW-1185">Reference proteome</keyword>